<keyword evidence="1" id="KW-0433">Leucine-rich repeat</keyword>
<proteinExistence type="predicted"/>
<dbReference type="PANTHER" id="PTHR24369:SF216">
    <property type="entry name" value="CD180 MOLECULE"/>
    <property type="match status" value="1"/>
</dbReference>
<dbReference type="SUPFAM" id="SSF52058">
    <property type="entry name" value="L domain-like"/>
    <property type="match status" value="1"/>
</dbReference>
<dbReference type="EMBL" id="CAJNOC010000922">
    <property type="protein sequence ID" value="CAF0817464.1"/>
    <property type="molecule type" value="Genomic_DNA"/>
</dbReference>
<dbReference type="PANTHER" id="PTHR24369">
    <property type="entry name" value="ANTIGEN BSP, PUTATIVE-RELATED"/>
    <property type="match status" value="1"/>
</dbReference>
<evidence type="ECO:0000313" key="5">
    <source>
        <dbReference type="Proteomes" id="UP000663879"/>
    </source>
</evidence>
<dbReference type="InterPro" id="IPR001611">
    <property type="entry name" value="Leu-rich_rpt"/>
</dbReference>
<dbReference type="InterPro" id="IPR050541">
    <property type="entry name" value="LRR_TM_domain-containing"/>
</dbReference>
<sequence>MKRMKKIAVVDYYSQQINQIDIDTENSLQKISDDSIKSINRKKRLNLRRNILIDEIKKCEKINLDKLESHALELDDDSIFQERFCYYYKRRQNNIFGILLIFNFFIPERFFRNRKSYIPTIFEENILFDFVRDAISQIRMYRLSIVDFTKKQNTLRKVTYLNQSNRTYEINNLIVRGLTMHSHGSFINTYSTSNLLELFYENCVLEQTYFKFFCRKMKKLKSLSLINCEISSLVIFSLKDFTNLKILNLSDNKIKLFSSYQFYGLDNLEVLNLTSNSIDYLYRQFIILKNLRILNLSKNNLKNINYDDFKELNNLEELDLSNCSIENIDPTAFSQLHNLSYLNISCNRISQLNIIKSGLGFPNLKYLNTGLNFLNNINFLGVFDRLEYLDLIQIQEHIPSTGSYLLNNVFLPNLKFLECDCNFMPTFDFAKIQGLVIVGLLDLNKYFIDQCISLDYLELSFLNGSSIDKLSRDTFKCLDKRIRYLKLKFFTVNSREILNKLNRLITDLGSLFNVLNLEKKLYGNTITENSLGFIEIKMANVQKTQYFENILNVSASTRRAILNIDK</sequence>
<evidence type="ECO:0000256" key="2">
    <source>
        <dbReference type="ARBA" id="ARBA00022737"/>
    </source>
</evidence>
<dbReference type="PROSITE" id="PS51450">
    <property type="entry name" value="LRR"/>
    <property type="match status" value="3"/>
</dbReference>
<dbReference type="Proteomes" id="UP000663879">
    <property type="component" value="Unassembled WGS sequence"/>
</dbReference>
<keyword evidence="3" id="KW-0472">Membrane</keyword>
<dbReference type="Gene3D" id="3.80.10.10">
    <property type="entry name" value="Ribonuclease Inhibitor"/>
    <property type="match status" value="1"/>
</dbReference>
<keyword evidence="3" id="KW-0812">Transmembrane</keyword>
<evidence type="ECO:0000256" key="1">
    <source>
        <dbReference type="ARBA" id="ARBA00022614"/>
    </source>
</evidence>
<comment type="caution">
    <text evidence="4">The sequence shown here is derived from an EMBL/GenBank/DDBJ whole genome shotgun (WGS) entry which is preliminary data.</text>
</comment>
<evidence type="ECO:0000256" key="3">
    <source>
        <dbReference type="SAM" id="Phobius"/>
    </source>
</evidence>
<name>A0A813TPJ8_9BILA</name>
<keyword evidence="3" id="KW-1133">Transmembrane helix</keyword>
<keyword evidence="5" id="KW-1185">Reference proteome</keyword>
<organism evidence="4 5">
    <name type="scientific">Brachionus calyciflorus</name>
    <dbReference type="NCBI Taxonomy" id="104777"/>
    <lineage>
        <taxon>Eukaryota</taxon>
        <taxon>Metazoa</taxon>
        <taxon>Spiralia</taxon>
        <taxon>Gnathifera</taxon>
        <taxon>Rotifera</taxon>
        <taxon>Eurotatoria</taxon>
        <taxon>Monogononta</taxon>
        <taxon>Pseudotrocha</taxon>
        <taxon>Ploima</taxon>
        <taxon>Brachionidae</taxon>
        <taxon>Brachionus</taxon>
    </lineage>
</organism>
<dbReference type="SMART" id="SM00369">
    <property type="entry name" value="LRR_TYP"/>
    <property type="match status" value="6"/>
</dbReference>
<dbReference type="InterPro" id="IPR032675">
    <property type="entry name" value="LRR_dom_sf"/>
</dbReference>
<dbReference type="OrthoDB" id="1936883at2759"/>
<feature type="transmembrane region" description="Helical" evidence="3">
    <location>
        <begin position="93"/>
        <end position="111"/>
    </location>
</feature>
<dbReference type="AlphaFoldDB" id="A0A813TPJ8"/>
<dbReference type="Pfam" id="PF13855">
    <property type="entry name" value="LRR_8"/>
    <property type="match status" value="2"/>
</dbReference>
<reference evidence="4" key="1">
    <citation type="submission" date="2021-02" db="EMBL/GenBank/DDBJ databases">
        <authorList>
            <person name="Nowell W R."/>
        </authorList>
    </citation>
    <scope>NUCLEOTIDE SEQUENCE</scope>
    <source>
        <strain evidence="4">Ploen Becks lab</strain>
    </source>
</reference>
<protein>
    <submittedName>
        <fullName evidence="4">Uncharacterized protein</fullName>
    </submittedName>
</protein>
<dbReference type="GO" id="GO:0005886">
    <property type="term" value="C:plasma membrane"/>
    <property type="evidence" value="ECO:0007669"/>
    <property type="project" value="TreeGrafter"/>
</dbReference>
<dbReference type="InterPro" id="IPR003591">
    <property type="entry name" value="Leu-rich_rpt_typical-subtyp"/>
</dbReference>
<accession>A0A813TPJ8</accession>
<evidence type="ECO:0000313" key="4">
    <source>
        <dbReference type="EMBL" id="CAF0817464.1"/>
    </source>
</evidence>
<keyword evidence="2" id="KW-0677">Repeat</keyword>
<gene>
    <name evidence="4" type="ORF">OXX778_LOCUS7285</name>
</gene>